<feature type="domain" description="DNA polymerase III beta sliding clamp central" evidence="12">
    <location>
        <begin position="127"/>
        <end position="246"/>
    </location>
</feature>
<keyword evidence="4 10" id="KW-0963">Cytoplasm</keyword>
<dbReference type="NCBIfam" id="TIGR00663">
    <property type="entry name" value="dnan"/>
    <property type="match status" value="1"/>
</dbReference>
<dbReference type="GO" id="GO:0006271">
    <property type="term" value="P:DNA strand elongation involved in DNA replication"/>
    <property type="evidence" value="ECO:0007669"/>
    <property type="project" value="TreeGrafter"/>
</dbReference>
<keyword evidence="8 10" id="KW-0239">DNA-directed DNA polymerase</keyword>
<dbReference type="Proteomes" id="UP001224674">
    <property type="component" value="Chromosome"/>
</dbReference>
<comment type="function">
    <text evidence="10">Confers DNA tethering and processivity to DNA polymerases and other proteins. Acts as a clamp, forming a ring around DNA (a reaction catalyzed by the clamp-loading complex) which diffuses in an ATP-independent manner freely and bidirectionally along dsDNA. Initially characterized for its ability to contact the catalytic subunit of DNA polymerase III (Pol III), a complex, multichain enzyme responsible for most of the replicative synthesis in bacteria; Pol III exhibits 3'-5' exonuclease proofreading activity. The beta chain is required for initiation of replication as well as for processivity of DNA replication.</text>
</comment>
<keyword evidence="9" id="KW-0238">DNA-binding</keyword>
<dbReference type="GO" id="GO:0003887">
    <property type="term" value="F:DNA-directed DNA polymerase activity"/>
    <property type="evidence" value="ECO:0007669"/>
    <property type="project" value="UniProtKB-UniRule"/>
</dbReference>
<keyword evidence="6 10" id="KW-0548">Nucleotidyltransferase</keyword>
<dbReference type="SMART" id="SM00480">
    <property type="entry name" value="POL3Bc"/>
    <property type="match status" value="1"/>
</dbReference>
<feature type="domain" description="DNA polymerase III beta sliding clamp C-terminal" evidence="13">
    <location>
        <begin position="249"/>
        <end position="372"/>
    </location>
</feature>
<comment type="subcellular location">
    <subcellularLocation>
        <location evidence="1 10">Cytoplasm</location>
    </subcellularLocation>
</comment>
<proteinExistence type="inferred from homology"/>
<evidence type="ECO:0000259" key="13">
    <source>
        <dbReference type="Pfam" id="PF02768"/>
    </source>
</evidence>
<dbReference type="Pfam" id="PF02768">
    <property type="entry name" value="DNA_pol3_beta_3"/>
    <property type="match status" value="1"/>
</dbReference>
<evidence type="ECO:0000256" key="6">
    <source>
        <dbReference type="ARBA" id="ARBA00022695"/>
    </source>
</evidence>
<organism evidence="14 15">
    <name type="scientific">Auritidibacter ignavus</name>
    <dbReference type="NCBI Taxonomy" id="678932"/>
    <lineage>
        <taxon>Bacteria</taxon>
        <taxon>Bacillati</taxon>
        <taxon>Actinomycetota</taxon>
        <taxon>Actinomycetes</taxon>
        <taxon>Micrococcales</taxon>
        <taxon>Micrococcaceae</taxon>
        <taxon>Auritidibacter</taxon>
    </lineage>
</organism>
<dbReference type="InterPro" id="IPR046938">
    <property type="entry name" value="DNA_clamp_sf"/>
</dbReference>
<dbReference type="AlphaFoldDB" id="A0AAJ6ALX1"/>
<accession>A0AAJ6ALX1</accession>
<dbReference type="RefSeq" id="WP_110100969.1">
    <property type="nucleotide sequence ID" value="NZ_CP122561.1"/>
</dbReference>
<keyword evidence="5 10" id="KW-0808">Transferase</keyword>
<name>A0AAJ6ALX1_9MICC</name>
<protein>
    <recommendedName>
        <fullName evidence="3 10">Beta sliding clamp</fullName>
    </recommendedName>
</protein>
<feature type="domain" description="DNA polymerase III beta sliding clamp N-terminal" evidence="11">
    <location>
        <begin position="1"/>
        <end position="118"/>
    </location>
</feature>
<reference evidence="14 15" key="1">
    <citation type="submission" date="2023-03" db="EMBL/GenBank/DDBJ databases">
        <title>Complete genome sequences of several Auritidibacter ignavus strains isolated from ear infections.</title>
        <authorList>
            <person name="Baehr T."/>
            <person name="Baumhoegger A.M."/>
        </authorList>
    </citation>
    <scope>NUCLEOTIDE SEQUENCE [LARGE SCALE GENOMIC DNA]</scope>
    <source>
        <strain evidence="14 15">BABAE-6</strain>
    </source>
</reference>
<evidence type="ECO:0000313" key="14">
    <source>
        <dbReference type="EMBL" id="WGH94532.1"/>
    </source>
</evidence>
<dbReference type="GO" id="GO:0042802">
    <property type="term" value="F:identical protein binding"/>
    <property type="evidence" value="ECO:0007669"/>
    <property type="project" value="UniProtKB-ARBA"/>
</dbReference>
<evidence type="ECO:0000256" key="5">
    <source>
        <dbReference type="ARBA" id="ARBA00022679"/>
    </source>
</evidence>
<dbReference type="InterPro" id="IPR022635">
    <property type="entry name" value="DNA_polIII_beta_C"/>
</dbReference>
<dbReference type="InterPro" id="IPR022637">
    <property type="entry name" value="DNA_polIII_beta_cen"/>
</dbReference>
<comment type="subunit">
    <text evidence="10">Forms a ring-shaped head-to-tail homodimer around DNA.</text>
</comment>
<dbReference type="FunFam" id="3.10.150.10:FF:000001">
    <property type="entry name" value="Beta sliding clamp"/>
    <property type="match status" value="1"/>
</dbReference>
<dbReference type="CDD" id="cd00140">
    <property type="entry name" value="beta_clamp"/>
    <property type="match status" value="1"/>
</dbReference>
<dbReference type="GO" id="GO:0008408">
    <property type="term" value="F:3'-5' exonuclease activity"/>
    <property type="evidence" value="ECO:0007669"/>
    <property type="project" value="InterPro"/>
</dbReference>
<dbReference type="Pfam" id="PF02767">
    <property type="entry name" value="DNA_pol3_beta_2"/>
    <property type="match status" value="1"/>
</dbReference>
<dbReference type="SUPFAM" id="SSF55979">
    <property type="entry name" value="DNA clamp"/>
    <property type="match status" value="3"/>
</dbReference>
<comment type="similarity">
    <text evidence="2 10">Belongs to the beta sliding clamp family.</text>
</comment>
<evidence type="ECO:0000313" key="15">
    <source>
        <dbReference type="Proteomes" id="UP001224674"/>
    </source>
</evidence>
<dbReference type="PANTHER" id="PTHR30478:SF0">
    <property type="entry name" value="BETA SLIDING CLAMP"/>
    <property type="match status" value="1"/>
</dbReference>
<evidence type="ECO:0000256" key="4">
    <source>
        <dbReference type="ARBA" id="ARBA00022490"/>
    </source>
</evidence>
<dbReference type="InterPro" id="IPR001001">
    <property type="entry name" value="DNA_polIII_beta"/>
</dbReference>
<dbReference type="GO" id="GO:0009360">
    <property type="term" value="C:DNA polymerase III complex"/>
    <property type="evidence" value="ECO:0007669"/>
    <property type="project" value="InterPro"/>
</dbReference>
<evidence type="ECO:0000256" key="2">
    <source>
        <dbReference type="ARBA" id="ARBA00010752"/>
    </source>
</evidence>
<dbReference type="GO" id="GO:0003677">
    <property type="term" value="F:DNA binding"/>
    <property type="evidence" value="ECO:0007669"/>
    <property type="project" value="UniProtKB-UniRule"/>
</dbReference>
<keyword evidence="15" id="KW-1185">Reference proteome</keyword>
<dbReference type="EMBL" id="CP122566">
    <property type="protein sequence ID" value="WGH94532.1"/>
    <property type="molecule type" value="Genomic_DNA"/>
</dbReference>
<evidence type="ECO:0000256" key="3">
    <source>
        <dbReference type="ARBA" id="ARBA00021035"/>
    </source>
</evidence>
<dbReference type="InterPro" id="IPR022634">
    <property type="entry name" value="DNA_polIII_beta_N"/>
</dbReference>
<evidence type="ECO:0000256" key="9">
    <source>
        <dbReference type="ARBA" id="ARBA00023125"/>
    </source>
</evidence>
<dbReference type="PANTHER" id="PTHR30478">
    <property type="entry name" value="DNA POLYMERASE III SUBUNIT BETA"/>
    <property type="match status" value="1"/>
</dbReference>
<dbReference type="GO" id="GO:0005737">
    <property type="term" value="C:cytoplasm"/>
    <property type="evidence" value="ECO:0007669"/>
    <property type="project" value="UniProtKB-SubCell"/>
</dbReference>
<evidence type="ECO:0000256" key="1">
    <source>
        <dbReference type="ARBA" id="ARBA00004496"/>
    </source>
</evidence>
<evidence type="ECO:0000256" key="7">
    <source>
        <dbReference type="ARBA" id="ARBA00022705"/>
    </source>
</evidence>
<evidence type="ECO:0000256" key="10">
    <source>
        <dbReference type="PIRNR" id="PIRNR000804"/>
    </source>
</evidence>
<dbReference type="Gene3D" id="3.10.150.10">
    <property type="entry name" value="DNA Polymerase III, subunit A, domain 2"/>
    <property type="match status" value="3"/>
</dbReference>
<evidence type="ECO:0000259" key="11">
    <source>
        <dbReference type="Pfam" id="PF00712"/>
    </source>
</evidence>
<evidence type="ECO:0000256" key="8">
    <source>
        <dbReference type="ARBA" id="ARBA00022932"/>
    </source>
</evidence>
<evidence type="ECO:0000259" key="12">
    <source>
        <dbReference type="Pfam" id="PF02767"/>
    </source>
</evidence>
<dbReference type="PIRSF" id="PIRSF000804">
    <property type="entry name" value="DNA_pol_III_b"/>
    <property type="match status" value="1"/>
</dbReference>
<keyword evidence="7 10" id="KW-0235">DNA replication</keyword>
<gene>
    <name evidence="14" type="primary">dnaN</name>
    <name evidence="14" type="ORF">QDX21_09600</name>
</gene>
<sequence length="376" mass="40244">MKFTIERDVLTDAVSWAARSLSPRPPVPVLSGLLITAEDQLVSIASFDYETSAQLEVEADIEEPGQILVSGKLLNDIVKSLPHAPVTVELDGSKVVLTCRNSRFALATMPVSEYPTLPELPDISGTVDGDTFAQAVHQVTAAASKDDTLPVLAAVKIEIDGDQMTFLATDRYRLAMKEITWTPTDPAMSTSVLVKARTLSEVAKSLGGGGELSLRLNQSDSGTEILGFSSGGRRATSLLVDGDYPKIRALFPESSPIHAVVESTPLIDAVKRVALVAERNTPLRLAFTGNEVYLDAGAGDDASANESVPCRLLGDDITVAFNPTYLLEGLNVVNADYSHFAFTTAPKPALLTGQSEPEGAELQDFRYLVMPIRIAD</sequence>
<dbReference type="Pfam" id="PF00712">
    <property type="entry name" value="DNA_pol3_beta"/>
    <property type="match status" value="1"/>
</dbReference>